<dbReference type="EMBL" id="BGPR01100712">
    <property type="protein sequence ID" value="GBM57075.1"/>
    <property type="molecule type" value="Genomic_DNA"/>
</dbReference>
<feature type="non-terminal residue" evidence="1">
    <location>
        <position position="1"/>
    </location>
</feature>
<proteinExistence type="predicted"/>
<reference evidence="1 2" key="1">
    <citation type="journal article" date="2019" name="Sci. Rep.">
        <title>Orb-weaving spider Araneus ventricosus genome elucidates the spidroin gene catalogue.</title>
        <authorList>
            <person name="Kono N."/>
            <person name="Nakamura H."/>
            <person name="Ohtoshi R."/>
            <person name="Moran D.A.P."/>
            <person name="Shinohara A."/>
            <person name="Yoshida Y."/>
            <person name="Fujiwara M."/>
            <person name="Mori M."/>
            <person name="Tomita M."/>
            <person name="Arakawa K."/>
        </authorList>
    </citation>
    <scope>NUCLEOTIDE SEQUENCE [LARGE SCALE GENOMIC DNA]</scope>
</reference>
<evidence type="ECO:0000313" key="2">
    <source>
        <dbReference type="Proteomes" id="UP000499080"/>
    </source>
</evidence>
<comment type="caution">
    <text evidence="1">The sequence shown here is derived from an EMBL/GenBank/DDBJ whole genome shotgun (WGS) entry which is preliminary data.</text>
</comment>
<sequence length="69" mass="7825">SASLLETSLMFVFRLPYHNPALFGGDAHYLMSEEVHREILKDEFFACDVRESGTLNRPCDVSVHNAAIR</sequence>
<protein>
    <submittedName>
        <fullName evidence="1">Uncharacterized protein</fullName>
    </submittedName>
</protein>
<keyword evidence="2" id="KW-1185">Reference proteome</keyword>
<dbReference type="AlphaFoldDB" id="A0A4Y2GW84"/>
<name>A0A4Y2GW84_ARAVE</name>
<organism evidence="1 2">
    <name type="scientific">Araneus ventricosus</name>
    <name type="common">Orbweaver spider</name>
    <name type="synonym">Epeira ventricosa</name>
    <dbReference type="NCBI Taxonomy" id="182803"/>
    <lineage>
        <taxon>Eukaryota</taxon>
        <taxon>Metazoa</taxon>
        <taxon>Ecdysozoa</taxon>
        <taxon>Arthropoda</taxon>
        <taxon>Chelicerata</taxon>
        <taxon>Arachnida</taxon>
        <taxon>Araneae</taxon>
        <taxon>Araneomorphae</taxon>
        <taxon>Entelegynae</taxon>
        <taxon>Araneoidea</taxon>
        <taxon>Araneidae</taxon>
        <taxon>Araneus</taxon>
    </lineage>
</organism>
<evidence type="ECO:0000313" key="1">
    <source>
        <dbReference type="EMBL" id="GBM57075.1"/>
    </source>
</evidence>
<dbReference type="Proteomes" id="UP000499080">
    <property type="component" value="Unassembled WGS sequence"/>
</dbReference>
<gene>
    <name evidence="1" type="ORF">AVEN_173449_1</name>
</gene>
<accession>A0A4Y2GW84</accession>